<sequence>MATEEHTAHPRSAREPLGPGYWRLLSASALGNLGDGIALVALPWYASTLTDDPLAVSAVGVATRLPWLLFALLAGVAGDRVDRRRLMVLSGSGKALVLAALTALVALDVAGIPVVVAAALLVGVCEVFFDNTAQTLLPAVVPRERLERANGTLWSVEEIAGRFVGAPAAGLLIALSMPLAFGAQSALMACAVLFLLSLRGDFRPGPPAGDVPRASVRDMLVEGVRWLWGHRLLRALAVILALSNLAASMNGVILVLFAQDVLGLGSRGYGLLLTAVAAGMVVGAQVVPWLIPRFPPGATLTVVLAVQAAAYTAVAVVPGIAVFAVLWMLVGFSTVWWNVLTVSLRQRIIPDRLLSRVLSAYRTIGWGTAPVGMALAGVIASGLEPALGRAAALSAPFLVAGGISAVLVLFSARYLTTARIRAALAEAEGDRADRGA</sequence>
<accession>A0ABU7K3V9</accession>
<dbReference type="SUPFAM" id="SSF103473">
    <property type="entry name" value="MFS general substrate transporter"/>
    <property type="match status" value="1"/>
</dbReference>
<evidence type="ECO:0000313" key="9">
    <source>
        <dbReference type="EMBL" id="MEE2036931.1"/>
    </source>
</evidence>
<feature type="transmembrane region" description="Helical" evidence="7">
    <location>
        <begin position="95"/>
        <end position="122"/>
    </location>
</feature>
<dbReference type="CDD" id="cd06173">
    <property type="entry name" value="MFS_MefA_like"/>
    <property type="match status" value="1"/>
</dbReference>
<feature type="transmembrane region" description="Helical" evidence="7">
    <location>
        <begin position="171"/>
        <end position="196"/>
    </location>
</feature>
<dbReference type="PANTHER" id="PTHR23513">
    <property type="entry name" value="INTEGRAL MEMBRANE EFFLUX PROTEIN-RELATED"/>
    <property type="match status" value="1"/>
</dbReference>
<name>A0ABU7K3V9_9ACTN</name>
<feature type="transmembrane region" description="Helical" evidence="7">
    <location>
        <begin position="363"/>
        <end position="383"/>
    </location>
</feature>
<evidence type="ECO:0000256" key="1">
    <source>
        <dbReference type="ARBA" id="ARBA00004651"/>
    </source>
</evidence>
<protein>
    <submittedName>
        <fullName evidence="9">MFS transporter</fullName>
    </submittedName>
</protein>
<keyword evidence="10" id="KW-1185">Reference proteome</keyword>
<feature type="transmembrane region" description="Helical" evidence="7">
    <location>
        <begin position="320"/>
        <end position="342"/>
    </location>
</feature>
<dbReference type="PANTHER" id="PTHR23513:SF6">
    <property type="entry name" value="MAJOR FACILITATOR SUPERFAMILY ASSOCIATED DOMAIN-CONTAINING PROTEIN"/>
    <property type="match status" value="1"/>
</dbReference>
<feature type="transmembrane region" description="Helical" evidence="7">
    <location>
        <begin position="235"/>
        <end position="257"/>
    </location>
</feature>
<feature type="transmembrane region" description="Helical" evidence="7">
    <location>
        <begin position="54"/>
        <end position="74"/>
    </location>
</feature>
<dbReference type="InterPro" id="IPR036259">
    <property type="entry name" value="MFS_trans_sf"/>
</dbReference>
<proteinExistence type="predicted"/>
<feature type="transmembrane region" description="Helical" evidence="7">
    <location>
        <begin position="298"/>
        <end position="314"/>
    </location>
</feature>
<evidence type="ECO:0000256" key="7">
    <source>
        <dbReference type="SAM" id="Phobius"/>
    </source>
</evidence>
<feature type="transmembrane region" description="Helical" evidence="7">
    <location>
        <begin position="395"/>
        <end position="415"/>
    </location>
</feature>
<dbReference type="EMBL" id="JAUZMY010000005">
    <property type="protein sequence ID" value="MEE2036931.1"/>
    <property type="molecule type" value="Genomic_DNA"/>
</dbReference>
<evidence type="ECO:0000256" key="6">
    <source>
        <dbReference type="ARBA" id="ARBA00023136"/>
    </source>
</evidence>
<evidence type="ECO:0000256" key="3">
    <source>
        <dbReference type="ARBA" id="ARBA00022475"/>
    </source>
</evidence>
<dbReference type="RefSeq" id="WP_330090733.1">
    <property type="nucleotide sequence ID" value="NZ_JAUZMY010000005.1"/>
</dbReference>
<comment type="caution">
    <text evidence="9">The sequence shown here is derived from an EMBL/GenBank/DDBJ whole genome shotgun (WGS) entry which is preliminary data.</text>
</comment>
<reference evidence="9 10" key="1">
    <citation type="submission" date="2023-08" db="EMBL/GenBank/DDBJ databases">
        <authorList>
            <person name="Girao M."/>
            <person name="Carvalho M.F."/>
        </authorList>
    </citation>
    <scope>NUCLEOTIDE SEQUENCE [LARGE SCALE GENOMIC DNA]</scope>
    <source>
        <strain evidence="9 10">CT-R113</strain>
    </source>
</reference>
<dbReference type="PROSITE" id="PS50850">
    <property type="entry name" value="MFS"/>
    <property type="match status" value="1"/>
</dbReference>
<keyword evidence="4 7" id="KW-0812">Transmembrane</keyword>
<keyword evidence="5 7" id="KW-1133">Transmembrane helix</keyword>
<gene>
    <name evidence="9" type="ORF">Q8791_06825</name>
</gene>
<feature type="domain" description="Major facilitator superfamily (MFS) profile" evidence="8">
    <location>
        <begin position="20"/>
        <end position="419"/>
    </location>
</feature>
<dbReference type="InterPro" id="IPR020846">
    <property type="entry name" value="MFS_dom"/>
</dbReference>
<dbReference type="Proteomes" id="UP001356095">
    <property type="component" value="Unassembled WGS sequence"/>
</dbReference>
<evidence type="ECO:0000313" key="10">
    <source>
        <dbReference type="Proteomes" id="UP001356095"/>
    </source>
</evidence>
<dbReference type="Pfam" id="PF05977">
    <property type="entry name" value="MFS_3"/>
    <property type="match status" value="1"/>
</dbReference>
<feature type="transmembrane region" description="Helical" evidence="7">
    <location>
        <begin position="21"/>
        <end position="42"/>
    </location>
</feature>
<comment type="subcellular location">
    <subcellularLocation>
        <location evidence="1">Cell membrane</location>
        <topology evidence="1">Multi-pass membrane protein</topology>
    </subcellularLocation>
</comment>
<dbReference type="Gene3D" id="1.20.1250.20">
    <property type="entry name" value="MFS general substrate transporter like domains"/>
    <property type="match status" value="1"/>
</dbReference>
<evidence type="ECO:0000259" key="8">
    <source>
        <dbReference type="PROSITE" id="PS50850"/>
    </source>
</evidence>
<evidence type="ECO:0000256" key="4">
    <source>
        <dbReference type="ARBA" id="ARBA00022692"/>
    </source>
</evidence>
<organism evidence="9 10">
    <name type="scientific">Nocardiopsis codii</name>
    <dbReference type="NCBI Taxonomy" id="3065942"/>
    <lineage>
        <taxon>Bacteria</taxon>
        <taxon>Bacillati</taxon>
        <taxon>Actinomycetota</taxon>
        <taxon>Actinomycetes</taxon>
        <taxon>Streptosporangiales</taxon>
        <taxon>Nocardiopsidaceae</taxon>
        <taxon>Nocardiopsis</taxon>
    </lineage>
</organism>
<dbReference type="InterPro" id="IPR010290">
    <property type="entry name" value="TM_effector"/>
</dbReference>
<keyword evidence="3" id="KW-1003">Cell membrane</keyword>
<evidence type="ECO:0000256" key="2">
    <source>
        <dbReference type="ARBA" id="ARBA00022448"/>
    </source>
</evidence>
<feature type="transmembrane region" description="Helical" evidence="7">
    <location>
        <begin position="269"/>
        <end position="291"/>
    </location>
</feature>
<keyword evidence="6 7" id="KW-0472">Membrane</keyword>
<evidence type="ECO:0000256" key="5">
    <source>
        <dbReference type="ARBA" id="ARBA00022989"/>
    </source>
</evidence>
<keyword evidence="2" id="KW-0813">Transport</keyword>